<dbReference type="EC" id="3.2.1.-" evidence="9"/>
<proteinExistence type="inferred from homology"/>
<dbReference type="EMBL" id="BQKB01000011">
    <property type="protein sequence ID" value="GJM52356.1"/>
    <property type="molecule type" value="Genomic_DNA"/>
</dbReference>
<dbReference type="InterPro" id="IPR036434">
    <property type="entry name" value="Beta_cellobiohydrolase_sf"/>
</dbReference>
<dbReference type="PROSITE" id="PS51257">
    <property type="entry name" value="PROKAR_LIPOPROTEIN"/>
    <property type="match status" value="1"/>
</dbReference>
<keyword evidence="4" id="KW-1015">Disulfide bond</keyword>
<evidence type="ECO:0000256" key="9">
    <source>
        <dbReference type="RuleBase" id="RU361186"/>
    </source>
</evidence>
<evidence type="ECO:0000256" key="1">
    <source>
        <dbReference type="ARBA" id="ARBA00022729"/>
    </source>
</evidence>
<keyword evidence="6 9" id="KW-0326">Glycosidase</keyword>
<evidence type="ECO:0000256" key="3">
    <source>
        <dbReference type="ARBA" id="ARBA00023001"/>
    </source>
</evidence>
<keyword evidence="1" id="KW-0732">Signal</keyword>
<feature type="active site" evidence="8">
    <location>
        <position position="123"/>
    </location>
</feature>
<dbReference type="InterPro" id="IPR016288">
    <property type="entry name" value="Beta_cellobiohydrolase"/>
</dbReference>
<evidence type="ECO:0000256" key="6">
    <source>
        <dbReference type="ARBA" id="ARBA00023295"/>
    </source>
</evidence>
<dbReference type="RefSeq" id="WP_264845029.1">
    <property type="nucleotide sequence ID" value="NZ_BPMA01000002.1"/>
</dbReference>
<dbReference type="InterPro" id="IPR001524">
    <property type="entry name" value="Glyco_hydro_6_CS"/>
</dbReference>
<dbReference type="AlphaFoldDB" id="A0AAV5AS74"/>
<sequence>MLRFLSFTTVCLLLFFACKKDSIESIQINSEKPEILTPEKQKPIAYDWDFYLQPSRLYMVKNEPNIELKKIYYQIAATPCGDWFDGVTPNSEKSDNRLKNYIDNAEKAQKTPIVVVYGIPNRDCGSFSAGGHKNATDYKAWINRVSNIIGQRRAVVIIEPDAINYCGLKPNDPKRIERAELLTYAGKTISERNKNAVTYIHAGSSGLRVNDVANTIIESGVKYMRGFATNVSGVRGTKEEQEWAEKLVQRLGELGISGKHYVIDTGRSGIHAPKNPNPNATYNSCNNFAAALGPRSTKNTTGTHADAYLWINGGGGSDGACGMGAPAAGQPYPEYARALVNNAIRVGSIEILELPNGL</sequence>
<organism evidence="10 12">
    <name type="scientific">Capnocytophaga catalasegens</name>
    <dbReference type="NCBI Taxonomy" id="1004260"/>
    <lineage>
        <taxon>Bacteria</taxon>
        <taxon>Pseudomonadati</taxon>
        <taxon>Bacteroidota</taxon>
        <taxon>Flavobacteriia</taxon>
        <taxon>Flavobacteriales</taxon>
        <taxon>Flavobacteriaceae</taxon>
        <taxon>Capnocytophaga</taxon>
    </lineage>
</organism>
<dbReference type="Pfam" id="PF01341">
    <property type="entry name" value="Glyco_hydro_6"/>
    <property type="match status" value="1"/>
</dbReference>
<dbReference type="GO" id="GO:0004553">
    <property type="term" value="F:hydrolase activity, hydrolyzing O-glycosyl compounds"/>
    <property type="evidence" value="ECO:0007669"/>
    <property type="project" value="InterPro"/>
</dbReference>
<evidence type="ECO:0000256" key="7">
    <source>
        <dbReference type="ARBA" id="ARBA00023326"/>
    </source>
</evidence>
<dbReference type="EMBL" id="BQKA01000001">
    <property type="protein sequence ID" value="GJM49095.1"/>
    <property type="molecule type" value="Genomic_DNA"/>
</dbReference>
<evidence type="ECO:0000256" key="8">
    <source>
        <dbReference type="PROSITE-ProRule" id="PRU10056"/>
    </source>
</evidence>
<dbReference type="PROSITE" id="PS00655">
    <property type="entry name" value="GLYCOSYL_HYDROL_F6_1"/>
    <property type="match status" value="1"/>
</dbReference>
<keyword evidence="7 9" id="KW-0624">Polysaccharide degradation</keyword>
<gene>
    <name evidence="10" type="primary">celA1</name>
    <name evidence="10" type="ORF">RCZ15_00710</name>
    <name evidence="11" type="ORF">RCZ16_06740</name>
</gene>
<keyword evidence="2 9" id="KW-0378">Hydrolase</keyword>
<keyword evidence="3 9" id="KW-0136">Cellulose degradation</keyword>
<evidence type="ECO:0000256" key="2">
    <source>
        <dbReference type="ARBA" id="ARBA00022801"/>
    </source>
</evidence>
<evidence type="ECO:0000256" key="5">
    <source>
        <dbReference type="ARBA" id="ARBA00023277"/>
    </source>
</evidence>
<evidence type="ECO:0000313" key="10">
    <source>
        <dbReference type="EMBL" id="GJM49095.1"/>
    </source>
</evidence>
<name>A0AAV5AS74_9FLAO</name>
<dbReference type="Gene3D" id="3.20.20.40">
    <property type="entry name" value="1, 4-beta cellobiohydrolase"/>
    <property type="match status" value="1"/>
</dbReference>
<keyword evidence="5 9" id="KW-0119">Carbohydrate metabolism</keyword>
<reference evidence="10 13" key="1">
    <citation type="submission" date="2021-11" db="EMBL/GenBank/DDBJ databases">
        <title>Draft genome sequence of Capnocytophaga sp. strain KC07075 isolated from cat oral cavity.</title>
        <authorList>
            <person name="Suzuki M."/>
            <person name="Imaoka K."/>
            <person name="Kimura M."/>
            <person name="Morikawa S."/>
            <person name="Maeda K."/>
        </authorList>
    </citation>
    <scope>NUCLEOTIDE SEQUENCE</scope>
    <source>
        <strain evidence="10">KC07075</strain>
        <strain evidence="11 13">KC07079</strain>
    </source>
</reference>
<protein>
    <recommendedName>
        <fullName evidence="9">Glucanase</fullName>
        <ecNumber evidence="9">3.2.1.-</ecNumber>
    </recommendedName>
</protein>
<dbReference type="Proteomes" id="UP001208692">
    <property type="component" value="Unassembled WGS sequence"/>
</dbReference>
<comment type="similarity">
    <text evidence="9">Belongs to the glycosyl hydrolase family 6.</text>
</comment>
<evidence type="ECO:0000256" key="4">
    <source>
        <dbReference type="ARBA" id="ARBA00023157"/>
    </source>
</evidence>
<accession>A0AAV5AS74</accession>
<dbReference type="PANTHER" id="PTHR34876">
    <property type="match status" value="1"/>
</dbReference>
<dbReference type="Proteomes" id="UP001207736">
    <property type="component" value="Unassembled WGS sequence"/>
</dbReference>
<evidence type="ECO:0000313" key="13">
    <source>
        <dbReference type="Proteomes" id="UP001208692"/>
    </source>
</evidence>
<evidence type="ECO:0000313" key="12">
    <source>
        <dbReference type="Proteomes" id="UP001207736"/>
    </source>
</evidence>
<keyword evidence="13" id="KW-1185">Reference proteome</keyword>
<dbReference type="PRINTS" id="PR00733">
    <property type="entry name" value="GLHYDRLASE6"/>
</dbReference>
<dbReference type="SUPFAM" id="SSF51989">
    <property type="entry name" value="Glycosyl hydrolases family 6, cellulases"/>
    <property type="match status" value="1"/>
</dbReference>
<dbReference type="PANTHER" id="PTHR34876:SF4">
    <property type="entry name" value="1,4-BETA-D-GLUCAN CELLOBIOHYDROLASE C-RELATED"/>
    <property type="match status" value="1"/>
</dbReference>
<evidence type="ECO:0000313" key="11">
    <source>
        <dbReference type="EMBL" id="GJM52356.1"/>
    </source>
</evidence>
<comment type="caution">
    <text evidence="10">The sequence shown here is derived from an EMBL/GenBank/DDBJ whole genome shotgun (WGS) entry which is preliminary data.</text>
</comment>
<dbReference type="GO" id="GO:0030245">
    <property type="term" value="P:cellulose catabolic process"/>
    <property type="evidence" value="ECO:0007669"/>
    <property type="project" value="UniProtKB-KW"/>
</dbReference>